<evidence type="ECO:0000256" key="2">
    <source>
        <dbReference type="ARBA" id="ARBA00022475"/>
    </source>
</evidence>
<keyword evidence="2" id="KW-1003">Cell membrane</keyword>
<evidence type="ECO:0000256" key="1">
    <source>
        <dbReference type="ARBA" id="ARBA00004651"/>
    </source>
</evidence>
<keyword evidence="4 6" id="KW-1133">Transmembrane helix</keyword>
<name>A0A0U9HBR4_9FIRM</name>
<dbReference type="PANTHER" id="PTHR47089:SF1">
    <property type="entry name" value="GUANOSINE ABC TRANSPORTER PERMEASE PROTEIN NUPP"/>
    <property type="match status" value="1"/>
</dbReference>
<dbReference type="EMBL" id="DF976995">
    <property type="protein sequence ID" value="GAQ24026.1"/>
    <property type="molecule type" value="Genomic_DNA"/>
</dbReference>
<accession>A0A0U9HBR4</accession>
<gene>
    <name evidence="7" type="ORF">TSYNT_110</name>
</gene>
<comment type="subcellular location">
    <subcellularLocation>
        <location evidence="1">Cell membrane</location>
        <topology evidence="1">Multi-pass membrane protein</topology>
    </subcellularLocation>
</comment>
<keyword evidence="7" id="KW-0762">Sugar transport</keyword>
<feature type="transmembrane region" description="Helical" evidence="6">
    <location>
        <begin position="91"/>
        <end position="111"/>
    </location>
</feature>
<feature type="transmembrane region" description="Helical" evidence="6">
    <location>
        <begin position="24"/>
        <end position="42"/>
    </location>
</feature>
<organism evidence="7">
    <name type="scientific">Tepidanaerobacter syntrophicus</name>
    <dbReference type="NCBI Taxonomy" id="224999"/>
    <lineage>
        <taxon>Bacteria</taxon>
        <taxon>Bacillati</taxon>
        <taxon>Bacillota</taxon>
        <taxon>Clostridia</taxon>
        <taxon>Thermosediminibacterales</taxon>
        <taxon>Tepidanaerobacteraceae</taxon>
        <taxon>Tepidanaerobacter</taxon>
    </lineage>
</organism>
<feature type="transmembrane region" description="Helical" evidence="6">
    <location>
        <begin position="326"/>
        <end position="348"/>
    </location>
</feature>
<dbReference type="Pfam" id="PF02653">
    <property type="entry name" value="BPD_transp_2"/>
    <property type="match status" value="1"/>
</dbReference>
<reference evidence="7" key="1">
    <citation type="journal article" date="2016" name="Genome Announc.">
        <title>Draft Genome Sequence of the Syntrophic Lactate-Degrading Bacterium Tepidanaerobacter syntrophicus JLT.</title>
        <authorList>
            <person name="Matsuura N."/>
            <person name="Ohashi A."/>
            <person name="Tourlousse D.M."/>
            <person name="Sekiguchi Y."/>
        </authorList>
    </citation>
    <scope>NUCLEOTIDE SEQUENCE [LARGE SCALE GENOMIC DNA]</scope>
    <source>
        <strain evidence="7">JL</strain>
    </source>
</reference>
<dbReference type="CDD" id="cd06580">
    <property type="entry name" value="TM_PBP1_transp_TpRbsC_like"/>
    <property type="match status" value="1"/>
</dbReference>
<dbReference type="Proteomes" id="UP000062160">
    <property type="component" value="Unassembled WGS sequence"/>
</dbReference>
<feature type="transmembrane region" description="Helical" evidence="6">
    <location>
        <begin position="203"/>
        <end position="224"/>
    </location>
</feature>
<evidence type="ECO:0000256" key="3">
    <source>
        <dbReference type="ARBA" id="ARBA00022692"/>
    </source>
</evidence>
<evidence type="ECO:0000256" key="6">
    <source>
        <dbReference type="SAM" id="Phobius"/>
    </source>
</evidence>
<dbReference type="OrthoDB" id="45037at2"/>
<protein>
    <submittedName>
        <fullName evidence="7">Simple sugar transport system permease protein</fullName>
    </submittedName>
</protein>
<dbReference type="PANTHER" id="PTHR47089">
    <property type="entry name" value="ABC TRANSPORTER, PERMEASE PROTEIN"/>
    <property type="match status" value="1"/>
</dbReference>
<dbReference type="GO" id="GO:0022857">
    <property type="term" value="F:transmembrane transporter activity"/>
    <property type="evidence" value="ECO:0007669"/>
    <property type="project" value="InterPro"/>
</dbReference>
<dbReference type="RefSeq" id="WP_059031035.1">
    <property type="nucleotide sequence ID" value="NZ_BSDN01000006.1"/>
</dbReference>
<feature type="transmembrane region" description="Helical" evidence="6">
    <location>
        <begin position="117"/>
        <end position="140"/>
    </location>
</feature>
<keyword evidence="3 6" id="KW-0812">Transmembrane</keyword>
<keyword evidence="8" id="KW-1185">Reference proteome</keyword>
<feature type="transmembrane region" description="Helical" evidence="6">
    <location>
        <begin position="284"/>
        <end position="306"/>
    </location>
</feature>
<keyword evidence="7" id="KW-0813">Transport</keyword>
<dbReference type="AlphaFoldDB" id="A0A0U9HBR4"/>
<evidence type="ECO:0000313" key="8">
    <source>
        <dbReference type="Proteomes" id="UP000062160"/>
    </source>
</evidence>
<proteinExistence type="predicted"/>
<feature type="transmembrane region" description="Helical" evidence="6">
    <location>
        <begin position="62"/>
        <end position="84"/>
    </location>
</feature>
<evidence type="ECO:0000256" key="5">
    <source>
        <dbReference type="ARBA" id="ARBA00023136"/>
    </source>
</evidence>
<dbReference type="STRING" id="224999.GCA_001485475_00009"/>
<dbReference type="InterPro" id="IPR001851">
    <property type="entry name" value="ABC_transp_permease"/>
</dbReference>
<evidence type="ECO:0000256" key="4">
    <source>
        <dbReference type="ARBA" id="ARBA00022989"/>
    </source>
</evidence>
<keyword evidence="5 6" id="KW-0472">Membrane</keyword>
<evidence type="ECO:0000313" key="7">
    <source>
        <dbReference type="EMBL" id="GAQ24026.1"/>
    </source>
</evidence>
<sequence>MNNDTQKSFIKICLKAWNALKQPIIATVFGLLIGAVLILTTGENPINIYNQMFRKSFLEPYYLMQTLTRATPVIICAIATAAAWRAGNINIGVEGQMIIGSFTATACALYLSGPPIFVLTVSILLGMIAGALYSTIAAALNLRFGTSIVICTLMMNYIANYIASYFVNFPLKDPHGDPIAAQTAVIDKSLHFLKLSSRSTLNIGFLIAVGITLLFIFISQRAVFGYESKMTGLNPIFAHYGGVNQRQVTLKTMALSGAIAAVAGICEIFGVKYRYIDSMFVSGGYAWTGLMAALIANLDPVGMFFASTFLAGLQVGGQSIQRTSNIPYQMATVIQSCITLFVSVKLTFDFIKWKRHAKTGADKEAD</sequence>
<dbReference type="GO" id="GO:0005886">
    <property type="term" value="C:plasma membrane"/>
    <property type="evidence" value="ECO:0007669"/>
    <property type="project" value="UniProtKB-SubCell"/>
</dbReference>